<dbReference type="Gene3D" id="3.10.450.530">
    <property type="entry name" value="Ribonuclease toxin, BrnT, of type II toxin-antitoxin system"/>
    <property type="match status" value="1"/>
</dbReference>
<sequence>MVTIWGWDPEKDAKNRTKHKLPLEVGRLVLDDDPLALSVPDPHPDGDRWRTIGKVQGVTTLFVVHTEPVKDEDDGEEYGRIISVRKATAHEREAYENGP</sequence>
<proteinExistence type="predicted"/>
<keyword evidence="2" id="KW-1185">Reference proteome</keyword>
<dbReference type="Proteomes" id="UP000262371">
    <property type="component" value="Unassembled WGS sequence"/>
</dbReference>
<evidence type="ECO:0000313" key="2">
    <source>
        <dbReference type="Proteomes" id="UP000262371"/>
    </source>
</evidence>
<dbReference type="OrthoDB" id="839663at2"/>
<organism evidence="1 2">
    <name type="scientific">Komagataeibacter melaceti</name>
    <dbReference type="NCBI Taxonomy" id="2766577"/>
    <lineage>
        <taxon>Bacteria</taxon>
        <taxon>Pseudomonadati</taxon>
        <taxon>Pseudomonadota</taxon>
        <taxon>Alphaproteobacteria</taxon>
        <taxon>Acetobacterales</taxon>
        <taxon>Acetobacteraceae</taxon>
        <taxon>Komagataeibacter</taxon>
    </lineage>
</organism>
<gene>
    <name evidence="1" type="ORF">DY926_07520</name>
</gene>
<dbReference type="Pfam" id="PF04365">
    <property type="entry name" value="BrnT_toxin"/>
    <property type="match status" value="1"/>
</dbReference>
<comment type="caution">
    <text evidence="1">The sequence shown here is derived from an EMBL/GenBank/DDBJ whole genome shotgun (WGS) entry which is preliminary data.</text>
</comment>
<dbReference type="AlphaFoldDB" id="A0A371Z108"/>
<evidence type="ECO:0000313" key="1">
    <source>
        <dbReference type="EMBL" id="RFD20157.1"/>
    </source>
</evidence>
<accession>A0A371Z108</accession>
<name>A0A371Z108_9PROT</name>
<protein>
    <submittedName>
        <fullName evidence="1">BrnT family toxin</fullName>
    </submittedName>
</protein>
<reference evidence="1 2" key="1">
    <citation type="submission" date="2018-08" db="EMBL/GenBank/DDBJ databases">
        <title>Komagataeibacter sp. AV 382.</title>
        <authorList>
            <person name="Skraban J."/>
            <person name="Trcek J."/>
        </authorList>
    </citation>
    <scope>NUCLEOTIDE SEQUENCE [LARGE SCALE GENOMIC DNA]</scope>
    <source>
        <strain evidence="1 2">AV 382</strain>
    </source>
</reference>
<dbReference type="EMBL" id="QUWV01000056">
    <property type="protein sequence ID" value="RFD20157.1"/>
    <property type="molecule type" value="Genomic_DNA"/>
</dbReference>
<dbReference type="InterPro" id="IPR007460">
    <property type="entry name" value="BrnT_toxin"/>
</dbReference>
<dbReference type="InterPro" id="IPR038573">
    <property type="entry name" value="BrnT_sf"/>
</dbReference>